<reference evidence="1 2" key="1">
    <citation type="submission" date="2016-07" db="EMBL/GenBank/DDBJ databases">
        <title>Genome analysis of Burkholderia fungorum ES3-20.</title>
        <authorList>
            <person name="Xu D."/>
            <person name="Yao R."/>
            <person name="Zheng S."/>
        </authorList>
    </citation>
    <scope>NUCLEOTIDE SEQUENCE [LARGE SCALE GENOMIC DNA]</scope>
    <source>
        <strain evidence="1 2">ES3-20</strain>
    </source>
</reference>
<name>A0A420GTS0_9BURK</name>
<dbReference type="AlphaFoldDB" id="A0A420GTS0"/>
<accession>A0A420GTS0</accession>
<evidence type="ECO:0000313" key="2">
    <source>
        <dbReference type="Proteomes" id="UP000283709"/>
    </source>
</evidence>
<dbReference type="Proteomes" id="UP000283709">
    <property type="component" value="Unassembled WGS sequence"/>
</dbReference>
<evidence type="ECO:0000313" key="1">
    <source>
        <dbReference type="EMBL" id="RKF48562.1"/>
    </source>
</evidence>
<sequence>MRAADLFFDGAGRAERMDAVRDFWVMNSPESMSLADGGATVVQRQLPRHRSCFYIYVQKNII</sequence>
<organism evidence="1 2">
    <name type="scientific">Paraburkholderia fungorum</name>
    <dbReference type="NCBI Taxonomy" id="134537"/>
    <lineage>
        <taxon>Bacteria</taxon>
        <taxon>Pseudomonadati</taxon>
        <taxon>Pseudomonadota</taxon>
        <taxon>Betaproteobacteria</taxon>
        <taxon>Burkholderiales</taxon>
        <taxon>Burkholderiaceae</taxon>
        <taxon>Paraburkholderia</taxon>
    </lineage>
</organism>
<gene>
    <name evidence="1" type="ORF">BCY88_20500</name>
</gene>
<proteinExistence type="predicted"/>
<protein>
    <submittedName>
        <fullName evidence="1">Uncharacterized protein</fullName>
    </submittedName>
</protein>
<dbReference type="EMBL" id="MCAS01000007">
    <property type="protein sequence ID" value="RKF48562.1"/>
    <property type="molecule type" value="Genomic_DNA"/>
</dbReference>
<comment type="caution">
    <text evidence="1">The sequence shown here is derived from an EMBL/GenBank/DDBJ whole genome shotgun (WGS) entry which is preliminary data.</text>
</comment>